<gene>
    <name evidence="2" type="ORF">RchiOBHm_Chr4g0415141</name>
</gene>
<dbReference type="Pfam" id="PF13960">
    <property type="entry name" value="DUF4218"/>
    <property type="match status" value="1"/>
</dbReference>
<reference evidence="2 3" key="1">
    <citation type="journal article" date="2018" name="Nat. Genet.">
        <title>The Rosa genome provides new insights in the design of modern roses.</title>
        <authorList>
            <person name="Bendahmane M."/>
        </authorList>
    </citation>
    <scope>NUCLEOTIDE SEQUENCE [LARGE SCALE GENOMIC DNA]</scope>
    <source>
        <strain evidence="3">cv. Old Blush</strain>
    </source>
</reference>
<protein>
    <recommendedName>
        <fullName evidence="1">DUF4218 domain-containing protein</fullName>
    </recommendedName>
</protein>
<organism evidence="2 3">
    <name type="scientific">Rosa chinensis</name>
    <name type="common">China rose</name>
    <dbReference type="NCBI Taxonomy" id="74649"/>
    <lineage>
        <taxon>Eukaryota</taxon>
        <taxon>Viridiplantae</taxon>
        <taxon>Streptophyta</taxon>
        <taxon>Embryophyta</taxon>
        <taxon>Tracheophyta</taxon>
        <taxon>Spermatophyta</taxon>
        <taxon>Magnoliopsida</taxon>
        <taxon>eudicotyledons</taxon>
        <taxon>Gunneridae</taxon>
        <taxon>Pentapetalae</taxon>
        <taxon>rosids</taxon>
        <taxon>fabids</taxon>
        <taxon>Rosales</taxon>
        <taxon>Rosaceae</taxon>
        <taxon>Rosoideae</taxon>
        <taxon>Rosoideae incertae sedis</taxon>
        <taxon>Rosa</taxon>
    </lineage>
</organism>
<sequence length="45" mass="5358">MTHLPIHLAREAILAGPVQFRWQFPFERCIILRAMLETKLVQRVQ</sequence>
<proteinExistence type="predicted"/>
<feature type="domain" description="DUF4218" evidence="1">
    <location>
        <begin position="1"/>
        <end position="39"/>
    </location>
</feature>
<evidence type="ECO:0000313" key="3">
    <source>
        <dbReference type="Proteomes" id="UP000238479"/>
    </source>
</evidence>
<dbReference type="AlphaFoldDB" id="A0A2P6QWI3"/>
<evidence type="ECO:0000259" key="1">
    <source>
        <dbReference type="Pfam" id="PF13960"/>
    </source>
</evidence>
<dbReference type="InterPro" id="IPR025452">
    <property type="entry name" value="DUF4218"/>
</dbReference>
<comment type="caution">
    <text evidence="2">The sequence shown here is derived from an EMBL/GenBank/DDBJ whole genome shotgun (WGS) entry which is preliminary data.</text>
</comment>
<dbReference type="Proteomes" id="UP000238479">
    <property type="component" value="Chromosome 4"/>
</dbReference>
<name>A0A2P6QWI3_ROSCH</name>
<evidence type="ECO:0000313" key="2">
    <source>
        <dbReference type="EMBL" id="PRQ38545.1"/>
    </source>
</evidence>
<dbReference type="EMBL" id="PDCK01000042">
    <property type="protein sequence ID" value="PRQ38545.1"/>
    <property type="molecule type" value="Genomic_DNA"/>
</dbReference>
<accession>A0A2P6QWI3</accession>
<keyword evidence="3" id="KW-1185">Reference proteome</keyword>
<dbReference type="Gramene" id="PRQ38545">
    <property type="protein sequence ID" value="PRQ38545"/>
    <property type="gene ID" value="RchiOBHm_Chr4g0415141"/>
</dbReference>